<accession>A0AAW4FK24</accession>
<organism evidence="1 2">
    <name type="scientific">Ensifer canadensis</name>
    <dbReference type="NCBI Taxonomy" id="555315"/>
    <lineage>
        <taxon>Bacteria</taxon>
        <taxon>Pseudomonadati</taxon>
        <taxon>Pseudomonadota</taxon>
        <taxon>Alphaproteobacteria</taxon>
        <taxon>Hyphomicrobiales</taxon>
        <taxon>Rhizobiaceae</taxon>
        <taxon>Sinorhizobium/Ensifer group</taxon>
        <taxon>Ensifer</taxon>
    </lineage>
</organism>
<dbReference type="Proteomes" id="UP000744980">
    <property type="component" value="Unassembled WGS sequence"/>
</dbReference>
<evidence type="ECO:0000313" key="2">
    <source>
        <dbReference type="Proteomes" id="UP000744980"/>
    </source>
</evidence>
<dbReference type="EMBL" id="WXFA01000006">
    <property type="protein sequence ID" value="MBM3091594.1"/>
    <property type="molecule type" value="Genomic_DNA"/>
</dbReference>
<name>A0AAW4FK24_9HYPH</name>
<comment type="caution">
    <text evidence="1">The sequence shown here is derived from an EMBL/GenBank/DDBJ whole genome shotgun (WGS) entry which is preliminary data.</text>
</comment>
<dbReference type="RefSeq" id="WP_203527965.1">
    <property type="nucleotide sequence ID" value="NZ_CP083370.1"/>
</dbReference>
<evidence type="ECO:0000313" key="1">
    <source>
        <dbReference type="EMBL" id="MBM3091594.1"/>
    </source>
</evidence>
<keyword evidence="2" id="KW-1185">Reference proteome</keyword>
<protein>
    <submittedName>
        <fullName evidence="1">Uncharacterized protein</fullName>
    </submittedName>
</protein>
<sequence length="81" mass="9138">MPAYSPSQEEQNVAWERYAELKRTADKTLCLDDGRAAVEAWVVFINLFLPDQEKMPFKRTLNGNVSLFPVHKTRSPGGISA</sequence>
<proteinExistence type="predicted"/>
<dbReference type="AlphaFoldDB" id="A0AAW4FK24"/>
<reference evidence="1 2" key="1">
    <citation type="submission" date="2020-01" db="EMBL/GenBank/DDBJ databases">
        <title>Draft genome assembly of Ensifer adhaerens T173.</title>
        <authorList>
            <person name="Craig J.E."/>
            <person name="Stinchcombe J.R."/>
        </authorList>
    </citation>
    <scope>NUCLEOTIDE SEQUENCE [LARGE SCALE GENOMIC DNA]</scope>
    <source>
        <strain evidence="1 2">T173</strain>
    </source>
</reference>
<gene>
    <name evidence="1" type="ORF">GFB56_12285</name>
</gene>